<keyword evidence="5" id="KW-0469">Meiosis</keyword>
<dbReference type="Gene3D" id="3.40.50.300">
    <property type="entry name" value="P-loop containing nucleotide triphosphate hydrolases"/>
    <property type="match status" value="1"/>
</dbReference>
<dbReference type="SUPFAM" id="SSF48334">
    <property type="entry name" value="DNA repair protein MutS, domain III"/>
    <property type="match status" value="1"/>
</dbReference>
<dbReference type="GO" id="GO:0006298">
    <property type="term" value="P:mismatch repair"/>
    <property type="evidence" value="ECO:0007669"/>
    <property type="project" value="InterPro"/>
</dbReference>
<feature type="compositionally biased region" description="Low complexity" evidence="6">
    <location>
        <begin position="88"/>
        <end position="97"/>
    </location>
</feature>
<name>A0A2Z5U601_9NEOP</name>
<dbReference type="Gene3D" id="1.10.1420.10">
    <property type="match status" value="2"/>
</dbReference>
<evidence type="ECO:0000256" key="6">
    <source>
        <dbReference type="SAM" id="MobiDB-lite"/>
    </source>
</evidence>
<dbReference type="InterPro" id="IPR045076">
    <property type="entry name" value="MutS"/>
</dbReference>
<dbReference type="InterPro" id="IPR000432">
    <property type="entry name" value="DNA_mismatch_repair_MutS_C"/>
</dbReference>
<dbReference type="Pfam" id="PF00488">
    <property type="entry name" value="MutS_V"/>
    <property type="match status" value="1"/>
</dbReference>
<accession>A0A2Z5U601</accession>
<dbReference type="GO" id="GO:0007131">
    <property type="term" value="P:reciprocal meiotic recombination"/>
    <property type="evidence" value="ECO:0007669"/>
    <property type="project" value="TreeGrafter"/>
</dbReference>
<dbReference type="EMBL" id="FX985826">
    <property type="protein sequence ID" value="BBA93713.1"/>
    <property type="molecule type" value="mRNA"/>
</dbReference>
<sequence>MNVIRGDTLQNRGRSLGRGRGYWNRGAGFSRSQVVCGKDQTVVGGRFPMVTPNYFVPSSSAKAGSSTCNIHIATSSAMRRKKFPVFQTSSGSGSHPRTSSENRTPKSCATTTSDSNSMCIVALTEGRGQARGEVGIAALDINYPLLILCQISDNQTYINTLTKINVLNPVEILVPNTFCDTHSTSKLYTLVQEAFPTVSVSSVLRKHFRDSIGLQQIESLCADEYSSVQIVVSQKFYALAAAAALLKYIEFVRNVLFAPKSLKVEYQGSQNMMVIDMKTAHFLELILSLRGSNNQCSLMGVMNHCHTNGGIRLLRSNILEPPCLLETILTRLDCVQEIVETPELHLALESLISKFCDVDHLLMLCMHVPRQDTMEVAETQMKYTLLLKTTLEILPTLKLALQNCKSKFLCDVRECLSDDNYQRIYRKILSVLHDDARTAKGAEASQMQCNFAVKGGISGILDLARQTYCEIVSDISALVARLASEHNLPLKVNCNGSWGYHIQLSQSKRHISESDLPPIFVQVHKNRNTLSFTTQELIQVDRRSKETLKEIIMLSNVVICDLLADVRKDIGCLFRLCEMIAELDMLISFANLSSVSTYVRPQFGRILDIKQSRHPMLDFVLQHEPVPNDVFASSDYNCHIITGPNMGGKSIYIRQIALLQIMAQMGCYVPAQAATFRISDHMFSRLSFSDSIECNASTFVLELKEFQFIRQMLTPLSLVIVDELCRGTSCEEGTAIAWVIIEQLMEEDAFIFLTTHFLYLTKLQELYCNVTNHHFEALWDRTDSGRDRLIYTHKLLPGVTQVENYGLHLAQGLACPESVLACAKDLARKLSSQRKAFGSSAMKSEMHNYYKLASTVTECKRDGILSVQKLEEIKQKFYVEVGETSTTEAQVEDGSTVQEEEAIELLNEPECARHEMATKSKSSTFLQQHGGEDMLREQRDKEMQPNMCSKDRIYNHIVATKPVVPGLVQEEEPMETDDIFPHEGSIHLTPIISLPEGDIL</sequence>
<dbReference type="InterPro" id="IPR027417">
    <property type="entry name" value="P-loop_NTPase"/>
</dbReference>
<dbReference type="InterPro" id="IPR036187">
    <property type="entry name" value="DNA_mismatch_repair_MutS_sf"/>
</dbReference>
<dbReference type="Pfam" id="PF05190">
    <property type="entry name" value="MutS_IV"/>
    <property type="match status" value="1"/>
</dbReference>
<evidence type="ECO:0000256" key="3">
    <source>
        <dbReference type="ARBA" id="ARBA00022840"/>
    </source>
</evidence>
<feature type="domain" description="DNA mismatch repair proteins mutS family" evidence="7">
    <location>
        <begin position="717"/>
        <end position="733"/>
    </location>
</feature>
<dbReference type="Gene3D" id="3.30.420.110">
    <property type="entry name" value="MutS, connector domain"/>
    <property type="match status" value="1"/>
</dbReference>
<dbReference type="PROSITE" id="PS00486">
    <property type="entry name" value="DNA_MISMATCH_REPAIR_2"/>
    <property type="match status" value="1"/>
</dbReference>
<dbReference type="GO" id="GO:0005634">
    <property type="term" value="C:nucleus"/>
    <property type="evidence" value="ECO:0007669"/>
    <property type="project" value="TreeGrafter"/>
</dbReference>
<dbReference type="GO" id="GO:0140664">
    <property type="term" value="F:ATP-dependent DNA damage sensor activity"/>
    <property type="evidence" value="ECO:0007669"/>
    <property type="project" value="InterPro"/>
</dbReference>
<reference evidence="8" key="2">
    <citation type="submission" date="2017-10" db="EMBL/GenBank/DDBJ databases">
        <title>High Expression of DNA Repair Genes in Long-Lived Termite King.</title>
        <authorList>
            <person name="Tasaki E."/>
            <person name="Mitaka Y."/>
            <person name="Nozaki T."/>
            <person name="Kobayashi K."/>
            <person name="Matsuura K."/>
            <person name="Iuchi Y."/>
        </authorList>
    </citation>
    <scope>NUCLEOTIDE SEQUENCE</scope>
</reference>
<evidence type="ECO:0000256" key="1">
    <source>
        <dbReference type="ARBA" id="ARBA00006271"/>
    </source>
</evidence>
<dbReference type="SMART" id="SM00534">
    <property type="entry name" value="MUTSac"/>
    <property type="match status" value="1"/>
</dbReference>
<evidence type="ECO:0000256" key="2">
    <source>
        <dbReference type="ARBA" id="ARBA00022741"/>
    </source>
</evidence>
<keyword evidence="4" id="KW-0238">DNA-binding</keyword>
<dbReference type="FunFam" id="3.30.420.110:FF:000003">
    <property type="entry name" value="mutS protein homolog 4"/>
    <property type="match status" value="1"/>
</dbReference>
<dbReference type="CDD" id="cd03243">
    <property type="entry name" value="ABC_MutS_homologs"/>
    <property type="match status" value="1"/>
</dbReference>
<dbReference type="FunFam" id="3.40.50.300:FF:000870">
    <property type="entry name" value="MutS protein homolog 4"/>
    <property type="match status" value="1"/>
</dbReference>
<dbReference type="PANTHER" id="PTHR11361:SF21">
    <property type="entry name" value="MUTS PROTEIN HOMOLOG 4"/>
    <property type="match status" value="1"/>
</dbReference>
<dbReference type="InterPro" id="IPR007861">
    <property type="entry name" value="DNA_mismatch_repair_MutS_clamp"/>
</dbReference>
<dbReference type="SUPFAM" id="SSF52540">
    <property type="entry name" value="P-loop containing nucleoside triphosphate hydrolases"/>
    <property type="match status" value="1"/>
</dbReference>
<keyword evidence="3" id="KW-0067">ATP-binding</keyword>
<dbReference type="SUPFAM" id="SSF53150">
    <property type="entry name" value="DNA repair protein MutS, domain II"/>
    <property type="match status" value="1"/>
</dbReference>
<evidence type="ECO:0000256" key="4">
    <source>
        <dbReference type="ARBA" id="ARBA00023125"/>
    </source>
</evidence>
<protein>
    <submittedName>
        <fullName evidence="8">Putative mutS protein-like protein 4</fullName>
    </submittedName>
</protein>
<evidence type="ECO:0000256" key="5">
    <source>
        <dbReference type="ARBA" id="ARBA00023254"/>
    </source>
</evidence>
<dbReference type="Pfam" id="PF05192">
    <property type="entry name" value="MutS_III"/>
    <property type="match status" value="1"/>
</dbReference>
<evidence type="ECO:0000313" key="8">
    <source>
        <dbReference type="EMBL" id="BBA93713.1"/>
    </source>
</evidence>
<organism evidence="8">
    <name type="scientific">Reticulitermes speratus</name>
    <dbReference type="NCBI Taxonomy" id="60591"/>
    <lineage>
        <taxon>Eukaryota</taxon>
        <taxon>Metazoa</taxon>
        <taxon>Ecdysozoa</taxon>
        <taxon>Arthropoda</taxon>
        <taxon>Hexapoda</taxon>
        <taxon>Insecta</taxon>
        <taxon>Pterygota</taxon>
        <taxon>Neoptera</taxon>
        <taxon>Polyneoptera</taxon>
        <taxon>Dictyoptera</taxon>
        <taxon>Blattodea</taxon>
        <taxon>Blattoidea</taxon>
        <taxon>Termitoidae</taxon>
        <taxon>Rhinotermitidae</taxon>
        <taxon>Reticulitermes</taxon>
        <taxon>Frontotermes</taxon>
    </lineage>
</organism>
<gene>
    <name evidence="8" type="primary">RsMSH4</name>
</gene>
<dbReference type="InterPro" id="IPR036678">
    <property type="entry name" value="MutS_con_dom_sf"/>
</dbReference>
<dbReference type="Pfam" id="PF05188">
    <property type="entry name" value="MutS_II"/>
    <property type="match status" value="1"/>
</dbReference>
<evidence type="ECO:0000259" key="7">
    <source>
        <dbReference type="PROSITE" id="PS00486"/>
    </source>
</evidence>
<dbReference type="PANTHER" id="PTHR11361">
    <property type="entry name" value="DNA MISMATCH REPAIR PROTEIN MUTS FAMILY MEMBER"/>
    <property type="match status" value="1"/>
</dbReference>
<proteinExistence type="evidence at transcript level"/>
<feature type="region of interest" description="Disordered" evidence="6">
    <location>
        <begin position="86"/>
        <end position="113"/>
    </location>
</feature>
<dbReference type="GO" id="GO:0005524">
    <property type="term" value="F:ATP binding"/>
    <property type="evidence" value="ECO:0007669"/>
    <property type="project" value="UniProtKB-KW"/>
</dbReference>
<keyword evidence="2" id="KW-0547">Nucleotide-binding</keyword>
<dbReference type="InterPro" id="IPR007696">
    <property type="entry name" value="DNA_mismatch_repair_MutS_core"/>
</dbReference>
<reference evidence="8" key="1">
    <citation type="journal article" date="2016" name="PLoS ONE">
        <title>Caste-Specific and Sex-Specific Expression of Chemoreceptor Genes in a Termite.</title>
        <authorList>
            <person name="Mitaka Y."/>
            <person name="Kobayashi K."/>
            <person name="Mikheyev A."/>
            <person name="Tin M.M.Y."/>
            <person name="Watanabe Y."/>
            <person name="Matsuura K."/>
        </authorList>
    </citation>
    <scope>NUCLEOTIDE SEQUENCE</scope>
</reference>
<dbReference type="InterPro" id="IPR007860">
    <property type="entry name" value="DNA_mmatch_repair_MutS_con_dom"/>
</dbReference>
<dbReference type="GO" id="GO:0030983">
    <property type="term" value="F:mismatched DNA binding"/>
    <property type="evidence" value="ECO:0007669"/>
    <property type="project" value="InterPro"/>
</dbReference>
<comment type="similarity">
    <text evidence="1">Belongs to the DNA mismatch repair MutS family.</text>
</comment>
<dbReference type="SMART" id="SM00533">
    <property type="entry name" value="MUTSd"/>
    <property type="match status" value="1"/>
</dbReference>
<dbReference type="AlphaFoldDB" id="A0A2Z5U601"/>